<keyword evidence="2" id="KW-1185">Reference proteome</keyword>
<protein>
    <submittedName>
        <fullName evidence="1">Uncharacterized protein</fullName>
    </submittedName>
</protein>
<name>A0A154P735_DUFNO</name>
<accession>A0A154P735</accession>
<sequence length="248" mass="28238">MTLRTIKDPTLRKLLWDSLRLFKTPEDIGNPFGIITDFTDLLKLTEPRKISLNPLNLPSTYNLPKIKVSLITCNGDQSNLEDPVHHENGTSNVSQLTNRQKDASRKASLVDGSKEFGINKKVERTYPHCVPEHWRNARGEKRYADRHSQGVVSNRSRWALRVDGDQANSVSAPSQSGLDHQFRQWDLLVRLSFNNVKRFIRGVDAIKQSLHDTHTPADRNFERNAQSVANRAEHKFSFNDEVSSVDAV</sequence>
<organism evidence="1 2">
    <name type="scientific">Dufourea novaeangliae</name>
    <name type="common">Sweat bee</name>
    <dbReference type="NCBI Taxonomy" id="178035"/>
    <lineage>
        <taxon>Eukaryota</taxon>
        <taxon>Metazoa</taxon>
        <taxon>Ecdysozoa</taxon>
        <taxon>Arthropoda</taxon>
        <taxon>Hexapoda</taxon>
        <taxon>Insecta</taxon>
        <taxon>Pterygota</taxon>
        <taxon>Neoptera</taxon>
        <taxon>Endopterygota</taxon>
        <taxon>Hymenoptera</taxon>
        <taxon>Apocrita</taxon>
        <taxon>Aculeata</taxon>
        <taxon>Apoidea</taxon>
        <taxon>Anthophila</taxon>
        <taxon>Halictidae</taxon>
        <taxon>Rophitinae</taxon>
        <taxon>Dufourea</taxon>
    </lineage>
</organism>
<gene>
    <name evidence="1" type="ORF">WN55_08415</name>
</gene>
<dbReference type="AlphaFoldDB" id="A0A154P735"/>
<dbReference type="EMBL" id="KQ434827">
    <property type="protein sequence ID" value="KZC07643.1"/>
    <property type="molecule type" value="Genomic_DNA"/>
</dbReference>
<evidence type="ECO:0000313" key="1">
    <source>
        <dbReference type="EMBL" id="KZC07643.1"/>
    </source>
</evidence>
<proteinExistence type="predicted"/>
<evidence type="ECO:0000313" key="2">
    <source>
        <dbReference type="Proteomes" id="UP000076502"/>
    </source>
</evidence>
<dbReference type="Proteomes" id="UP000076502">
    <property type="component" value="Unassembled WGS sequence"/>
</dbReference>
<reference evidence="1 2" key="1">
    <citation type="submission" date="2015-07" db="EMBL/GenBank/DDBJ databases">
        <title>The genome of Dufourea novaeangliae.</title>
        <authorList>
            <person name="Pan H."/>
            <person name="Kapheim K."/>
        </authorList>
    </citation>
    <scope>NUCLEOTIDE SEQUENCE [LARGE SCALE GENOMIC DNA]</scope>
    <source>
        <strain evidence="1">0120121106</strain>
        <tissue evidence="1">Whole body</tissue>
    </source>
</reference>